<keyword evidence="1" id="KW-0812">Transmembrane</keyword>
<dbReference type="AlphaFoldDB" id="A0A1M6IJ48"/>
<proteinExistence type="predicted"/>
<dbReference type="STRING" id="1122184.SAMN02745176_03282"/>
<accession>A0A1M6IJ48</accession>
<evidence type="ECO:0000256" key="1">
    <source>
        <dbReference type="SAM" id="Phobius"/>
    </source>
</evidence>
<keyword evidence="4" id="KW-1185">Reference proteome</keyword>
<name>A0A1M6IJ48_9FIRM</name>
<organism evidence="3 4">
    <name type="scientific">Lutispora thermophila DSM 19022</name>
    <dbReference type="NCBI Taxonomy" id="1122184"/>
    <lineage>
        <taxon>Bacteria</taxon>
        <taxon>Bacillati</taxon>
        <taxon>Bacillota</taxon>
        <taxon>Clostridia</taxon>
        <taxon>Lutisporales</taxon>
        <taxon>Lutisporaceae</taxon>
        <taxon>Lutispora</taxon>
    </lineage>
</organism>
<dbReference type="SUPFAM" id="SSF109604">
    <property type="entry name" value="HD-domain/PDEase-like"/>
    <property type="match status" value="1"/>
</dbReference>
<feature type="domain" description="HD" evidence="2">
    <location>
        <begin position="279"/>
        <end position="385"/>
    </location>
</feature>
<dbReference type="Gene3D" id="1.10.3210.10">
    <property type="entry name" value="Hypothetical protein af1432"/>
    <property type="match status" value="1"/>
</dbReference>
<gene>
    <name evidence="3" type="ORF">SAMN02745176_03282</name>
</gene>
<feature type="transmembrane region" description="Helical" evidence="1">
    <location>
        <begin position="57"/>
        <end position="76"/>
    </location>
</feature>
<evidence type="ECO:0000313" key="4">
    <source>
        <dbReference type="Proteomes" id="UP000184442"/>
    </source>
</evidence>
<dbReference type="InterPro" id="IPR010540">
    <property type="entry name" value="CmpB_TMEM229"/>
</dbReference>
<evidence type="ECO:0000259" key="2">
    <source>
        <dbReference type="Pfam" id="PF01966"/>
    </source>
</evidence>
<dbReference type="CDD" id="cd00077">
    <property type="entry name" value="HDc"/>
    <property type="match status" value="1"/>
</dbReference>
<feature type="transmembrane region" description="Helical" evidence="1">
    <location>
        <begin position="26"/>
        <end position="45"/>
    </location>
</feature>
<feature type="transmembrane region" description="Helical" evidence="1">
    <location>
        <begin position="136"/>
        <end position="156"/>
    </location>
</feature>
<dbReference type="Pfam" id="PF06541">
    <property type="entry name" value="ABC_trans_CmpB"/>
    <property type="match status" value="1"/>
</dbReference>
<dbReference type="Proteomes" id="UP000184442">
    <property type="component" value="Unassembled WGS sequence"/>
</dbReference>
<dbReference type="InterPro" id="IPR003607">
    <property type="entry name" value="HD/PDEase_dom"/>
</dbReference>
<keyword evidence="1" id="KW-0472">Membrane</keyword>
<reference evidence="3 4" key="1">
    <citation type="submission" date="2016-11" db="EMBL/GenBank/DDBJ databases">
        <authorList>
            <person name="Jaros S."/>
            <person name="Januszkiewicz K."/>
            <person name="Wedrychowicz H."/>
        </authorList>
    </citation>
    <scope>NUCLEOTIDE SEQUENCE [LARGE SCALE GENOMIC DNA]</scope>
    <source>
        <strain evidence="3 4">DSM 19022</strain>
    </source>
</reference>
<feature type="transmembrane region" description="Helical" evidence="1">
    <location>
        <begin position="88"/>
        <end position="106"/>
    </location>
</feature>
<sequence>MYLLNQKLLGCSVGHKGREVVDMNKYIIAFFLFSFLGWVWESIYCTIRDHKWANRGFLYGPICPIYGFGSILGFFIYDLVKTGHLPSIKWWMIFILGFIISMVLEYPTSWALEKLFNARWWDYSDVPLNINGRTSVPTSIAFGFASILVMRVLIPFSDRGLSYLSDTLSNILALILVSIISIDATLTISALTDFQKRVASIDEGFQNHMADIVNRVYGNQNSYYHKVIQRIAVFKLPERKKRIAKQLRQKQFMELIKDFYKSDVVKQMDEYIQHGTTTTLEHCENVAWISYLINEKLHLNADEKELIEAAMLHDLYLYDWHVPDPSRKLHGFTHPDIACENAVKYFDISDKEQEAIRSHMWPLTITKIPKSKEAMIICFADKYCALIEAIRLNKRFGLRH</sequence>
<dbReference type="InterPro" id="IPR006674">
    <property type="entry name" value="HD_domain"/>
</dbReference>
<feature type="transmembrane region" description="Helical" evidence="1">
    <location>
        <begin position="168"/>
        <end position="191"/>
    </location>
</feature>
<dbReference type="Pfam" id="PF01966">
    <property type="entry name" value="HD"/>
    <property type="match status" value="1"/>
</dbReference>
<protein>
    <recommendedName>
        <fullName evidence="2">HD domain-containing protein</fullName>
    </recommendedName>
</protein>
<evidence type="ECO:0000313" key="3">
    <source>
        <dbReference type="EMBL" id="SHJ34413.1"/>
    </source>
</evidence>
<dbReference type="EMBL" id="FQZS01000033">
    <property type="protein sequence ID" value="SHJ34413.1"/>
    <property type="molecule type" value="Genomic_DNA"/>
</dbReference>
<keyword evidence="1" id="KW-1133">Transmembrane helix</keyword>